<sequence>MRHKKQTQRFGLVFVLLLIPCCALWFFYRWIFGEDTIIAVPIVLGVVTSYMCAYAFTGGRTPYN</sequence>
<evidence type="ECO:0000313" key="2">
    <source>
        <dbReference type="EMBL" id="PEN15745.1"/>
    </source>
</evidence>
<dbReference type="AlphaFoldDB" id="A0A2A8D460"/>
<feature type="transmembrane region" description="Helical" evidence="1">
    <location>
        <begin position="37"/>
        <end position="56"/>
    </location>
</feature>
<keyword evidence="1" id="KW-0472">Membrane</keyword>
<keyword evidence="4" id="KW-1185">Reference proteome</keyword>
<gene>
    <name evidence="2" type="ORF">CRM92_09060</name>
    <name evidence="3" type="ORF">NCTC10918_01711</name>
</gene>
<dbReference type="Proteomes" id="UP000270988">
    <property type="component" value="Chromosome"/>
</dbReference>
<evidence type="ECO:0000256" key="1">
    <source>
        <dbReference type="SAM" id="Phobius"/>
    </source>
</evidence>
<dbReference type="EMBL" id="LR134521">
    <property type="protein sequence ID" value="VEJ30431.1"/>
    <property type="molecule type" value="Genomic_DNA"/>
</dbReference>
<proteinExistence type="predicted"/>
<evidence type="ECO:0000313" key="3">
    <source>
        <dbReference type="EMBL" id="VEJ30431.1"/>
    </source>
</evidence>
<evidence type="ECO:0000313" key="4">
    <source>
        <dbReference type="Proteomes" id="UP000219947"/>
    </source>
</evidence>
<keyword evidence="1" id="KW-0812">Transmembrane</keyword>
<reference evidence="3 5" key="2">
    <citation type="submission" date="2018-12" db="EMBL/GenBank/DDBJ databases">
        <authorList>
            <consortium name="Pathogen Informatics"/>
        </authorList>
    </citation>
    <scope>NUCLEOTIDE SEQUENCE [LARGE SCALE GENOMIC DNA]</scope>
    <source>
        <strain evidence="3 5">NCTC10918</strain>
    </source>
</reference>
<dbReference type="RefSeq" id="WP_004005647.1">
    <property type="nucleotide sequence ID" value="NZ_CP054018.1"/>
</dbReference>
<name>A0A2A8D460_9MICC</name>
<reference evidence="2" key="1">
    <citation type="submission" date="2017-10" db="EMBL/GenBank/DDBJ databases">
        <title>Kefir isolates.</title>
        <authorList>
            <person name="Kim Y."/>
            <person name="Blasche S."/>
        </authorList>
    </citation>
    <scope>NUCLEOTIDE SEQUENCE [LARGE SCALE GENOMIC DNA]</scope>
    <source>
        <strain evidence="2">OG2-2</strain>
    </source>
</reference>
<keyword evidence="1" id="KW-1133">Transmembrane helix</keyword>
<protein>
    <submittedName>
        <fullName evidence="2">Uncharacterized protein</fullName>
    </submittedName>
</protein>
<dbReference type="EMBL" id="PDEV01000004">
    <property type="protein sequence ID" value="PEN15745.1"/>
    <property type="molecule type" value="Genomic_DNA"/>
</dbReference>
<feature type="transmembrane region" description="Helical" evidence="1">
    <location>
        <begin position="12"/>
        <end position="31"/>
    </location>
</feature>
<dbReference type="Gene3D" id="1.20.1280.290">
    <property type="match status" value="1"/>
</dbReference>
<dbReference type="Proteomes" id="UP000219947">
    <property type="component" value="Unassembled WGS sequence"/>
</dbReference>
<evidence type="ECO:0000313" key="5">
    <source>
        <dbReference type="Proteomes" id="UP000270988"/>
    </source>
</evidence>
<organism evidence="2 4">
    <name type="scientific">Rothia dentocariosa</name>
    <dbReference type="NCBI Taxonomy" id="2047"/>
    <lineage>
        <taxon>Bacteria</taxon>
        <taxon>Bacillati</taxon>
        <taxon>Actinomycetota</taxon>
        <taxon>Actinomycetes</taxon>
        <taxon>Micrococcales</taxon>
        <taxon>Micrococcaceae</taxon>
        <taxon>Rothia</taxon>
    </lineage>
</organism>
<accession>A0A2A8D460</accession>